<protein>
    <submittedName>
        <fullName evidence="2">Uncharacterized protein</fullName>
    </submittedName>
</protein>
<reference evidence="2 3" key="1">
    <citation type="journal article" date="2010" name="Science">
        <title>Pathogenicity determinants in smut fungi revealed by genome comparison.</title>
        <authorList>
            <person name="Schirawski J."/>
            <person name="Mannhaupt G."/>
            <person name="Muench K."/>
            <person name="Brefort T."/>
            <person name="Schipper K."/>
            <person name="Doehlemann G."/>
            <person name="Di Stasio M."/>
            <person name="Roessel N."/>
            <person name="Mendoza-Mendoza A."/>
            <person name="Pester D."/>
            <person name="Mueller O."/>
            <person name="Winterberg B."/>
            <person name="Meyer E."/>
            <person name="Ghareeb H."/>
            <person name="Wollenberg T."/>
            <person name="Muensterkoetter M."/>
            <person name="Wong P."/>
            <person name="Walter M."/>
            <person name="Stukenbrock E."/>
            <person name="Gueldener U."/>
            <person name="Kahmann R."/>
        </authorList>
    </citation>
    <scope>NUCLEOTIDE SEQUENCE [LARGE SCALE GENOMIC DNA]</scope>
    <source>
        <strain evidence="3">SRZ2</strain>
    </source>
</reference>
<evidence type="ECO:0000313" key="3">
    <source>
        <dbReference type="Proteomes" id="UP000008867"/>
    </source>
</evidence>
<keyword evidence="3" id="KW-1185">Reference proteome</keyword>
<organism evidence="2 3">
    <name type="scientific">Sporisorium reilianum (strain SRZ2)</name>
    <name type="common">Maize head smut fungus</name>
    <dbReference type="NCBI Taxonomy" id="999809"/>
    <lineage>
        <taxon>Eukaryota</taxon>
        <taxon>Fungi</taxon>
        <taxon>Dikarya</taxon>
        <taxon>Basidiomycota</taxon>
        <taxon>Ustilaginomycotina</taxon>
        <taxon>Ustilaginomycetes</taxon>
        <taxon>Ustilaginales</taxon>
        <taxon>Ustilaginaceae</taxon>
        <taxon>Sporisorium</taxon>
    </lineage>
</organism>
<evidence type="ECO:0000256" key="1">
    <source>
        <dbReference type="SAM" id="MobiDB-lite"/>
    </source>
</evidence>
<gene>
    <name evidence="2" type="ORF">sr17412</name>
</gene>
<dbReference type="Proteomes" id="UP000008867">
    <property type="component" value="Chromosome 4"/>
</dbReference>
<sequence>MAKKTKKQKLAQQANERNACFQVSHIQKQVKVLHVSQGSNLASRTLQHDGKASKMNLLLRDSNSGLPLFMRISPTSFQYFGSKRSQQLPETQGNNPSSCYQGKLELGIYHSIGHSYLGFTDDNKKPKTGKEATELLKWARDHSKDHLLAINTLLPGEWKHHMETREGKKETFIKKIFNRQADLLSPWWTTVTFFDSFTSQPHTNDADHPPSFLFNFGAPCFLVLHNYNIKVQLDPLDIAIFNTHTLNHSKEAMEGDSGGLPSPPPPPPPPQLGKQLLDSVMGKEEEQSRVRGANK</sequence>
<dbReference type="VEuPathDB" id="FungiDB:sr17412"/>
<dbReference type="eggNOG" id="ENOG502REAJ">
    <property type="taxonomic scope" value="Eukaryota"/>
</dbReference>
<feature type="compositionally biased region" description="Pro residues" evidence="1">
    <location>
        <begin position="261"/>
        <end position="271"/>
    </location>
</feature>
<dbReference type="EMBL" id="FQ311463">
    <property type="protein sequence ID" value="CBQ72531.1"/>
    <property type="molecule type" value="Genomic_DNA"/>
</dbReference>
<dbReference type="Gene3D" id="3.60.130.30">
    <property type="match status" value="1"/>
</dbReference>
<name>E6ZZ74_SPORE</name>
<feature type="region of interest" description="Disordered" evidence="1">
    <location>
        <begin position="250"/>
        <end position="295"/>
    </location>
</feature>
<dbReference type="OrthoDB" id="2555528at2759"/>
<evidence type="ECO:0000313" key="2">
    <source>
        <dbReference type="EMBL" id="CBQ72531.1"/>
    </source>
</evidence>
<proteinExistence type="predicted"/>
<dbReference type="AlphaFoldDB" id="E6ZZ74"/>
<dbReference type="HOGENOM" id="CLU_943895_0_0_1"/>
<accession>E6ZZ74</accession>